<dbReference type="GO" id="GO:0016020">
    <property type="term" value="C:membrane"/>
    <property type="evidence" value="ECO:0007669"/>
    <property type="project" value="UniProtKB-SubCell"/>
</dbReference>
<dbReference type="Proteomes" id="UP000199026">
    <property type="component" value="Unassembled WGS sequence"/>
</dbReference>
<dbReference type="PANTHER" id="PTHR22911:SF6">
    <property type="entry name" value="SOLUTE CARRIER FAMILY 35 MEMBER G1"/>
    <property type="match status" value="1"/>
</dbReference>
<evidence type="ECO:0000256" key="2">
    <source>
        <dbReference type="ARBA" id="ARBA00009853"/>
    </source>
</evidence>
<keyword evidence="3 6" id="KW-0812">Transmembrane</keyword>
<dbReference type="EMBL" id="FNPR01000003">
    <property type="protein sequence ID" value="SDY67108.1"/>
    <property type="molecule type" value="Genomic_DNA"/>
</dbReference>
<feature type="transmembrane region" description="Helical" evidence="6">
    <location>
        <begin position="75"/>
        <end position="93"/>
    </location>
</feature>
<dbReference type="SUPFAM" id="SSF103481">
    <property type="entry name" value="Multidrug resistance efflux transporter EmrE"/>
    <property type="match status" value="2"/>
</dbReference>
<feature type="transmembrane region" description="Helical" evidence="6">
    <location>
        <begin position="124"/>
        <end position="142"/>
    </location>
</feature>
<feature type="transmembrane region" description="Helical" evidence="6">
    <location>
        <begin position="177"/>
        <end position="196"/>
    </location>
</feature>
<feature type="transmembrane region" description="Helical" evidence="6">
    <location>
        <begin position="35"/>
        <end position="54"/>
    </location>
</feature>
<evidence type="ECO:0000256" key="3">
    <source>
        <dbReference type="ARBA" id="ARBA00022692"/>
    </source>
</evidence>
<protein>
    <submittedName>
        <fullName evidence="8">EamA-like transporter family protein</fullName>
    </submittedName>
</protein>
<feature type="domain" description="EamA" evidence="7">
    <location>
        <begin position="149"/>
        <end position="275"/>
    </location>
</feature>
<keyword evidence="9" id="KW-1185">Reference proteome</keyword>
<evidence type="ECO:0000256" key="5">
    <source>
        <dbReference type="ARBA" id="ARBA00023136"/>
    </source>
</evidence>
<feature type="transmembrane region" description="Helical" evidence="6">
    <location>
        <begin position="148"/>
        <end position="165"/>
    </location>
</feature>
<keyword evidence="4 6" id="KW-1133">Transmembrane helix</keyword>
<reference evidence="8 9" key="1">
    <citation type="submission" date="2016-10" db="EMBL/GenBank/DDBJ databases">
        <authorList>
            <person name="de Groot N.N."/>
        </authorList>
    </citation>
    <scope>NUCLEOTIDE SEQUENCE [LARGE SCALE GENOMIC DNA]</scope>
    <source>
        <strain evidence="8 9">DSM 24677</strain>
    </source>
</reference>
<comment type="subcellular location">
    <subcellularLocation>
        <location evidence="1">Membrane</location>
        <topology evidence="1">Multi-pass membrane protein</topology>
    </subcellularLocation>
</comment>
<sequence>MSANKTGAGFMILAMGAFALEDSFFKAATQLTSVSSALIAFGLMGLVIFASLSLRAGEAVWHPACLKRTMLIRSAFELMGRLFFGLALAHAPLSSTSAILQAAPIVVTLGAIFIFAEAVGWRRWIAMALGFLGVLVVIRPGFESFQITSLYALLATIGFAGRDLATRASPPAMSTAQLGSLGFAVLTVAGLLLSALEGTVPSLPTGQSLLLTAGAAIVGVLAYASLTRAMRAGDVGFVAPYRYTRLVFALLIAFTVFGERPDPLTLLGATIIVLAGLYSFSRARSAGSGQ</sequence>
<name>A0A1H3LT02_9RHOB</name>
<keyword evidence="5 6" id="KW-0472">Membrane</keyword>
<dbReference type="RefSeq" id="WP_089892009.1">
    <property type="nucleotide sequence ID" value="NZ_CALJFH010000013.1"/>
</dbReference>
<feature type="transmembrane region" description="Helical" evidence="6">
    <location>
        <begin position="238"/>
        <end position="257"/>
    </location>
</feature>
<feature type="transmembrane region" description="Helical" evidence="6">
    <location>
        <begin position="99"/>
        <end position="117"/>
    </location>
</feature>
<gene>
    <name evidence="8" type="ORF">SAMN05444486_103121</name>
</gene>
<dbReference type="InterPro" id="IPR000620">
    <property type="entry name" value="EamA_dom"/>
</dbReference>
<feature type="transmembrane region" description="Helical" evidence="6">
    <location>
        <begin position="263"/>
        <end position="280"/>
    </location>
</feature>
<evidence type="ECO:0000256" key="4">
    <source>
        <dbReference type="ARBA" id="ARBA00022989"/>
    </source>
</evidence>
<evidence type="ECO:0000313" key="8">
    <source>
        <dbReference type="EMBL" id="SDY67108.1"/>
    </source>
</evidence>
<dbReference type="STRING" id="576131.SAMN05444486_103121"/>
<dbReference type="Pfam" id="PF00892">
    <property type="entry name" value="EamA"/>
    <property type="match status" value="1"/>
</dbReference>
<dbReference type="InterPro" id="IPR037185">
    <property type="entry name" value="EmrE-like"/>
</dbReference>
<comment type="similarity">
    <text evidence="2">Belongs to the drug/metabolite transporter (DMT) superfamily. 10 TMS drug/metabolite exporter (DME) (TC 2.A.7.3) family.</text>
</comment>
<dbReference type="Gene3D" id="1.10.3730.20">
    <property type="match status" value="1"/>
</dbReference>
<evidence type="ECO:0000256" key="1">
    <source>
        <dbReference type="ARBA" id="ARBA00004141"/>
    </source>
</evidence>
<dbReference type="AlphaFoldDB" id="A0A1H3LT02"/>
<dbReference type="PANTHER" id="PTHR22911">
    <property type="entry name" value="ACYL-MALONYL CONDENSING ENZYME-RELATED"/>
    <property type="match status" value="1"/>
</dbReference>
<organism evidence="8 9">
    <name type="scientific">Lentibacter algarum</name>
    <dbReference type="NCBI Taxonomy" id="576131"/>
    <lineage>
        <taxon>Bacteria</taxon>
        <taxon>Pseudomonadati</taxon>
        <taxon>Pseudomonadota</taxon>
        <taxon>Alphaproteobacteria</taxon>
        <taxon>Rhodobacterales</taxon>
        <taxon>Roseobacteraceae</taxon>
        <taxon>Lentibacter</taxon>
    </lineage>
</organism>
<dbReference type="OrthoDB" id="7165334at2"/>
<proteinExistence type="inferred from homology"/>
<dbReference type="GeneID" id="78125079"/>
<evidence type="ECO:0000259" key="7">
    <source>
        <dbReference type="Pfam" id="PF00892"/>
    </source>
</evidence>
<evidence type="ECO:0000256" key="6">
    <source>
        <dbReference type="SAM" id="Phobius"/>
    </source>
</evidence>
<feature type="transmembrane region" description="Helical" evidence="6">
    <location>
        <begin position="208"/>
        <end position="226"/>
    </location>
</feature>
<evidence type="ECO:0000313" key="9">
    <source>
        <dbReference type="Proteomes" id="UP000199026"/>
    </source>
</evidence>
<accession>A0A1H3LT02</accession>